<reference evidence="3" key="1">
    <citation type="submission" date="2022-08" db="UniProtKB">
        <authorList>
            <consortium name="EnsemblMetazoa"/>
        </authorList>
    </citation>
    <scope>IDENTIFICATION</scope>
    <source>
        <strain evidence="3">EBRO</strain>
    </source>
</reference>
<feature type="compositionally biased region" description="Acidic residues" evidence="2">
    <location>
        <begin position="618"/>
        <end position="630"/>
    </location>
</feature>
<accession>A0A182J0K9</accession>
<evidence type="ECO:0000313" key="3">
    <source>
        <dbReference type="EnsemblMetazoa" id="AATE009068-PA.1"/>
    </source>
</evidence>
<feature type="compositionally biased region" description="Basic and acidic residues" evidence="2">
    <location>
        <begin position="1549"/>
        <end position="1558"/>
    </location>
</feature>
<dbReference type="Pfam" id="PF12130">
    <property type="entry name" value="bMERB_dom"/>
    <property type="match status" value="1"/>
</dbReference>
<feature type="region of interest" description="Disordered" evidence="2">
    <location>
        <begin position="1"/>
        <end position="26"/>
    </location>
</feature>
<feature type="compositionally biased region" description="Basic and acidic residues" evidence="2">
    <location>
        <begin position="165"/>
        <end position="182"/>
    </location>
</feature>
<feature type="compositionally biased region" description="Basic and acidic residues" evidence="2">
    <location>
        <begin position="642"/>
        <end position="655"/>
    </location>
</feature>
<feature type="region of interest" description="Disordered" evidence="2">
    <location>
        <begin position="355"/>
        <end position="479"/>
    </location>
</feature>
<feature type="region of interest" description="Disordered" evidence="2">
    <location>
        <begin position="1338"/>
        <end position="1406"/>
    </location>
</feature>
<feature type="compositionally biased region" description="Low complexity" evidence="2">
    <location>
        <begin position="1070"/>
        <end position="1085"/>
    </location>
</feature>
<feature type="region of interest" description="Disordered" evidence="2">
    <location>
        <begin position="127"/>
        <end position="194"/>
    </location>
</feature>
<feature type="compositionally biased region" description="Low complexity" evidence="2">
    <location>
        <begin position="403"/>
        <end position="412"/>
    </location>
</feature>
<feature type="compositionally biased region" description="Polar residues" evidence="2">
    <location>
        <begin position="154"/>
        <end position="164"/>
    </location>
</feature>
<feature type="region of interest" description="Disordered" evidence="2">
    <location>
        <begin position="1311"/>
        <end position="1330"/>
    </location>
</feature>
<dbReference type="InterPro" id="IPR022735">
    <property type="entry name" value="bMERB_dom"/>
</dbReference>
<feature type="region of interest" description="Disordered" evidence="2">
    <location>
        <begin position="565"/>
        <end position="658"/>
    </location>
</feature>
<dbReference type="STRING" id="41427.A0A182J0K9"/>
<dbReference type="EnsemblMetazoa" id="AATE009068-RA">
    <property type="protein sequence ID" value="AATE009068-PA.1"/>
    <property type="gene ID" value="AATE009068"/>
</dbReference>
<dbReference type="InterPro" id="IPR050540">
    <property type="entry name" value="F-actin_Monoox_Mical"/>
</dbReference>
<dbReference type="SMART" id="SM01203">
    <property type="entry name" value="DUF3585"/>
    <property type="match status" value="1"/>
</dbReference>
<feature type="compositionally biased region" description="Low complexity" evidence="2">
    <location>
        <begin position="261"/>
        <end position="284"/>
    </location>
</feature>
<sequence>GATDSEVNSTEISTDSEFDDEQPQRVQPTFHLEFKPLVEVDPTIKLVQAGRAPLAVPRPGDYGLSKTASTEGIASKKSLELKKKYLLGEGTAGLGVLKSGSASALDSKFKSFHSNITECQKLLNPAQGGGTGAAIPSSLRPGTTGVPDGGAAERQQTQAASSATEMHEDTEKENQYRADPRKPPANAGLGKRPSLVETINATLVENKLNEVKSSGATFQPAGTKEQDVPSAMQPSASPPHLIKAKPHNGLSDAGSNGLHINNNNNGSSNNNNGSSNNNNNNNNNESLEIIDLVTPEKTKGDDKGAGRVLGEKGNELKYIVNLKQAYLDLTTDSPNCDRSLVETTLDFSIAPASVNGGRAAEQSAPPKPGAVRIDSNENKIDASVVNGTGRSTGPLVKKEPLAPQQQQQPQGEEGCHETTLQVPTVPWASKKEEEDEDEAGIESDGISEWGSNRSNRSGSCSASSSSSSNSNSNSTSSVEDIPHFILDSTTSPETQNDERFVPRLEVRDATGELMQIDSLMIIDGRYIGDPEDLKLMEKLPPDTQIAAQMLQAEINQDSINTVVEGNGARLDGDESDERVVRAEKQQQQQQQQVSEEEGKDLPLGAGAEQREKPAEGKEENDDGDDDDDDDDRSKTPTPPMTHESDALSERAEDTNGRISRLSDFITKRNARFKFDAKNENKIDTLRNLPFVLEADRPAQPQKPKYLDLTHRKAAADADTDNERTPMASEPALPSPVVAVLAAALRQGPKSTAGDGDGDSDSQDDTEVTTQNNMTETELSDWAADDAVSENFVDIEFALNIPNRATTRRHQKLRQARLPQQQQQQQQQKRLVNGNRSGPAQAFAELPGAAEDGIIRNLALEDIEFMDTGSEEESCVETYSTTNRMMLRNRGYVEIMDPRVESQRALYPPPVQPSAAAMPLQVVEAINKQFAGRVDYIEQGSYLLATDDTSTPMNEEPPAKVTFLTLAARAASAADNDEGGAVAGTDGATLSTVPARIGSADPAPGDIDEDSLLMEAGSSTGTSAIGPTMTGSTTTTNTTTTEESEALTMVGVTRDSSHSSEVSIMPRVVTGDGSSSGQGSVTSFSSSKHDGRNAPSLPVRKVSIASLERKEVRRDSLKRAEDVGYEEYVKRLQHKIQQISNARDSLEVKKCKRKSSKGELLAASGPEDETHGRAVEQLDERAPSAVPPVPDADGTVPPGDLQRAAGQAVKSLEKKMEELALERVKQKDIIHDLVMDKLQTKKQLNAEKRLNRSRNRNNALLVGHVSASPGAGSIVGGAWPAAGEREAAGVGQRVLLSVDKFLASGVPEEAQAPTAPAVSSGKPQHGAYAGSVSMFRPVKKASPRKTVGDTSAAVAGHCSGSSSSPPVQPQLVTPRPRGGSPANAEPLTTDQLREEARSRARLKSNQDLGLSPEDRLLLLRKKYHINLRGLTDDEADDDDDAEAATQLNQSDDVKSKEQQQQQQHRSKLITSRSVNDVSLLRSQHHHHHPHCGMRPSPDDLPTPAAQQSGGKEGPAKLPDCVSDPNLSAHSAAIATGASPRRSNKRKDRERRKSIIEKVSDFFNGRKRAAENGAGSSKDTSPTKDGPAAPGPSNSGGGGGFLRFKISPKLKDKSKEKEGALYGRCASEDCLNSNTSNGSPAAAMAGPPVHGSAYHNSFKPIGRKEAEELEPPPIPPLPLNYQRSDDEFAASNEPNNEFKKMRAMSKTSRQAELKRLRIAQEIQREQEQIEVQINDLEARGVEIEKELRGESETLAQGNVANLGANDDGLVKEWLEIMSSITRLKVRDDELNIRQQELQLEHRHAQLKEELNMRLSFGKLDKNSSDVAAEGAILNEMLEIVAKRQALRPSLDAAGAAAATATSTSTAVSALPHSRVAQDTDKYFWVCCGR</sequence>
<feature type="region of interest" description="Disordered" evidence="2">
    <location>
        <begin position="214"/>
        <end position="284"/>
    </location>
</feature>
<dbReference type="PANTHER" id="PTHR23167:SF54">
    <property type="entry name" value="[F-ACTIN]-MONOOXYGENASE MICAL"/>
    <property type="match status" value="1"/>
</dbReference>
<feature type="region of interest" description="Disordered" evidence="2">
    <location>
        <begin position="806"/>
        <end position="839"/>
    </location>
</feature>
<evidence type="ECO:0000256" key="1">
    <source>
        <dbReference type="SAM" id="Coils"/>
    </source>
</evidence>
<feature type="region of interest" description="Disordered" evidence="2">
    <location>
        <begin position="710"/>
        <end position="733"/>
    </location>
</feature>
<feature type="compositionally biased region" description="Low complexity" evidence="2">
    <location>
        <begin position="1350"/>
        <end position="1364"/>
    </location>
</feature>
<feature type="region of interest" description="Disordered" evidence="2">
    <location>
        <begin position="1019"/>
        <end position="1041"/>
    </location>
</feature>
<evidence type="ECO:0000256" key="2">
    <source>
        <dbReference type="SAM" id="MobiDB-lite"/>
    </source>
</evidence>
<feature type="compositionally biased region" description="Basic and acidic residues" evidence="2">
    <location>
        <begin position="710"/>
        <end position="723"/>
    </location>
</feature>
<dbReference type="PANTHER" id="PTHR23167">
    <property type="entry name" value="CALPONIN HOMOLOGY DOMAIN-CONTAINING PROTEIN DDB_G0272472-RELATED"/>
    <property type="match status" value="1"/>
</dbReference>
<protein>
    <submittedName>
        <fullName evidence="3">BMERB domain-containing protein</fullName>
    </submittedName>
</protein>
<dbReference type="PROSITE" id="PS51848">
    <property type="entry name" value="BMERB"/>
    <property type="match status" value="1"/>
</dbReference>
<organism evidence="3">
    <name type="scientific">Anopheles atroparvus</name>
    <name type="common">European mosquito</name>
    <dbReference type="NCBI Taxonomy" id="41427"/>
    <lineage>
        <taxon>Eukaryota</taxon>
        <taxon>Metazoa</taxon>
        <taxon>Ecdysozoa</taxon>
        <taxon>Arthropoda</taxon>
        <taxon>Hexapoda</taxon>
        <taxon>Insecta</taxon>
        <taxon>Pterygota</taxon>
        <taxon>Neoptera</taxon>
        <taxon>Endopterygota</taxon>
        <taxon>Diptera</taxon>
        <taxon>Nematocera</taxon>
        <taxon>Culicoidea</taxon>
        <taxon>Culicidae</taxon>
        <taxon>Anophelinae</taxon>
        <taxon>Anopheles</taxon>
    </lineage>
</organism>
<feature type="compositionally biased region" description="Low complexity" evidence="2">
    <location>
        <begin position="1027"/>
        <end position="1040"/>
    </location>
</feature>
<feature type="compositionally biased region" description="Basic residues" evidence="2">
    <location>
        <begin position="1481"/>
        <end position="1490"/>
    </location>
</feature>
<feature type="coiled-coil region" evidence="1">
    <location>
        <begin position="1706"/>
        <end position="1744"/>
    </location>
</feature>
<feature type="compositionally biased region" description="Basic and acidic residues" evidence="2">
    <location>
        <begin position="608"/>
        <end position="617"/>
    </location>
</feature>
<feature type="compositionally biased region" description="Acidic residues" evidence="2">
    <location>
        <begin position="755"/>
        <end position="766"/>
    </location>
</feature>
<feature type="compositionally biased region" description="Polar residues" evidence="2">
    <location>
        <begin position="1"/>
        <end position="13"/>
    </location>
</feature>
<keyword evidence="1" id="KW-0175">Coiled coil</keyword>
<feature type="region of interest" description="Disordered" evidence="2">
    <location>
        <begin position="1066"/>
        <end position="1096"/>
    </location>
</feature>
<feature type="compositionally biased region" description="Polar residues" evidence="2">
    <location>
        <begin position="767"/>
        <end position="776"/>
    </location>
</feature>
<feature type="region of interest" description="Disordered" evidence="2">
    <location>
        <begin position="747"/>
        <end position="780"/>
    </location>
</feature>
<feature type="compositionally biased region" description="Acidic residues" evidence="2">
    <location>
        <begin position="1431"/>
        <end position="1441"/>
    </location>
</feature>
<feature type="coiled-coil region" evidence="1">
    <location>
        <begin position="1201"/>
        <end position="1228"/>
    </location>
</feature>
<feature type="compositionally biased region" description="Polar residues" evidence="2">
    <location>
        <begin position="1628"/>
        <end position="1637"/>
    </location>
</feature>
<feature type="compositionally biased region" description="Low complexity" evidence="2">
    <location>
        <begin position="442"/>
        <end position="477"/>
    </location>
</feature>
<proteinExistence type="predicted"/>
<feature type="region of interest" description="Disordered" evidence="2">
    <location>
        <begin position="1430"/>
        <end position="1646"/>
    </location>
</feature>
<feature type="compositionally biased region" description="Basic and acidic residues" evidence="2">
    <location>
        <begin position="1607"/>
        <end position="1617"/>
    </location>
</feature>
<dbReference type="VEuPathDB" id="VectorBase:AATE009068"/>
<name>A0A182J0K9_ANOAO</name>